<evidence type="ECO:0000313" key="2">
    <source>
        <dbReference type="Proteomes" id="UP000826212"/>
    </source>
</evidence>
<keyword evidence="1" id="KW-0132">Cell division</keyword>
<protein>
    <submittedName>
        <fullName evidence="1">Cell division protein FtsA</fullName>
    </submittedName>
</protein>
<evidence type="ECO:0000313" key="1">
    <source>
        <dbReference type="EMBL" id="QZE13336.1"/>
    </source>
</evidence>
<proteinExistence type="predicted"/>
<dbReference type="EMBL" id="CP081303">
    <property type="protein sequence ID" value="QZE13336.1"/>
    <property type="molecule type" value="Genomic_DNA"/>
</dbReference>
<dbReference type="Proteomes" id="UP000826212">
    <property type="component" value="Chromosome"/>
</dbReference>
<accession>A0AC61NJ03</accession>
<name>A0AC61NJ03_9BACT</name>
<organism evidence="1 2">
    <name type="scientific">Halosquirtibacter laminarini</name>
    <dbReference type="NCBI Taxonomy" id="3374600"/>
    <lineage>
        <taxon>Bacteria</taxon>
        <taxon>Pseudomonadati</taxon>
        <taxon>Bacteroidota</taxon>
        <taxon>Bacteroidia</taxon>
        <taxon>Marinilabiliales</taxon>
        <taxon>Prolixibacteraceae</taxon>
        <taxon>Halosquirtibacter</taxon>
    </lineage>
</organism>
<keyword evidence="1" id="KW-0131">Cell cycle</keyword>
<gene>
    <name evidence="1" type="primary">ftsA</name>
    <name evidence="1" type="ORF">K4L44_12160</name>
</gene>
<reference evidence="1" key="1">
    <citation type="submission" date="2021-08" db="EMBL/GenBank/DDBJ databases">
        <title>Novel anaerobic bacterium isolated from sea squirt in East Sea, Republic of Korea.</title>
        <authorList>
            <person name="Nguyen T.H."/>
            <person name="Li Z."/>
            <person name="Lee Y.-J."/>
            <person name="Ko J."/>
            <person name="Kim S.-G."/>
        </authorList>
    </citation>
    <scope>NUCLEOTIDE SEQUENCE</scope>
    <source>
        <strain evidence="1">KCTC 25031</strain>
    </source>
</reference>
<keyword evidence="2" id="KW-1185">Reference proteome</keyword>
<sequence>MDTNQHLEAIVDIGTSKVVVLVGCFAPNRQVEIVGYGESESQGIHRGVILNTKEAAESIKMAVSMAQKDLQEPIKRVTVGINGHKLRNEIVQIDRTFDPGTEICTETLQSIMKEAKSSACKSGETSYHISPISFIINSETLINNPLNYTARELSSRYHVITGPMDYQNMLIKCFESLHLHVNKIIVHPSILGRYALSKEEKEMGSAVVDFGCGLTTIALYYRSRLYHTASIPFGGEVITSDIMEAFQTIEDYAEKLKTTHGTVTSLLPNKSIRITLPGTGEIKAKDISLLALSEVIEARLEEINEAIVFQMEKYDLIEKMGAGVVISGGGANFKGIQNLLSYDVGREVRIYNPQDITGVMTTKLMTCQYATSTNLLHFVLDKAIKENRPKKNISDRSKSTKREKEKEMEENQKRPSFFNKCANKLLHLLEDDNSDIN</sequence>